<gene>
    <name evidence="1" type="ORF">BN9_089160</name>
</gene>
<reference evidence="1 2" key="1">
    <citation type="submission" date="2012-05" db="EMBL/GenBank/DDBJ databases">
        <title>Recombination and specialization in a pathogen metapopulation.</title>
        <authorList>
            <person name="Gardiner A."/>
            <person name="Kemen E."/>
            <person name="Schultz-Larsen T."/>
            <person name="MacLean D."/>
            <person name="Van Oosterhout C."/>
            <person name="Jones J.D.G."/>
        </authorList>
    </citation>
    <scope>NUCLEOTIDE SEQUENCE [LARGE SCALE GENOMIC DNA]</scope>
    <source>
        <strain evidence="1 2">Ac Nc2</strain>
    </source>
</reference>
<accession>A0A024FT67</accession>
<keyword evidence="2" id="KW-1185">Reference proteome</keyword>
<name>A0A024FT67_9STRA</name>
<dbReference type="AlphaFoldDB" id="A0A024FT67"/>
<dbReference type="EMBL" id="CAIX01000191">
    <property type="protein sequence ID" value="CCI10283.1"/>
    <property type="molecule type" value="Genomic_DNA"/>
</dbReference>
<proteinExistence type="predicted"/>
<evidence type="ECO:0000313" key="1">
    <source>
        <dbReference type="EMBL" id="CCI10283.1"/>
    </source>
</evidence>
<dbReference type="Proteomes" id="UP000053237">
    <property type="component" value="Unassembled WGS sequence"/>
</dbReference>
<organism evidence="1 2">
    <name type="scientific">Albugo candida</name>
    <dbReference type="NCBI Taxonomy" id="65357"/>
    <lineage>
        <taxon>Eukaryota</taxon>
        <taxon>Sar</taxon>
        <taxon>Stramenopiles</taxon>
        <taxon>Oomycota</taxon>
        <taxon>Peronosporomycetes</taxon>
        <taxon>Albuginales</taxon>
        <taxon>Albuginaceae</taxon>
        <taxon>Albugo</taxon>
    </lineage>
</organism>
<comment type="caution">
    <text evidence="1">The sequence shown here is derived from an EMBL/GenBank/DDBJ whole genome shotgun (WGS) entry which is preliminary data.</text>
</comment>
<protein>
    <submittedName>
        <fullName evidence="1">Uncharacterized protein</fullName>
    </submittedName>
</protein>
<dbReference type="InParanoid" id="A0A024FT67"/>
<sequence>MCVIRSKCLIVDVKELQSASLDTYKLIVADSNGQVWMVSLPMYFRGLQPLSLQSCLPDLDSQNSLLPDSQSRLMKRGRISVENTSPTDSSYSSQYLFTYAGLMQLLLVPSEKDILQVVCTSYVEPSMMITIQLPLLSAHKTHHTLIFDDLEGIGATCVIAFRSQTIEATLIRDLIPLEFRKSFTLSAKESASAFVVLQGDHEGCLRYVTIKQDLDSKIFQSGVFWTFPEEIVSLVTLRPRSMHFVALLAIGRSGNFYLIRDRKSGCFECALFQVRDHVQVACLDDLLQHLEKGNGTSTMKSFRRLPGSSGTKQFSISVDDDERVLSLLYFSRRIQSYSKTEFSEFFASIQGSRHSATKPDVRDQETDMLSRVKPHIDHIDFVAEKIAGSRENSLTIDGVLRNLKIALYMQQSLSVDGHAMKCKSEIGRIKTGSFRDENAYVVRIRIQTCSAVIAVTQNLEDTSFWHIEVCVCSHLNAIPCYSFPWRPNDAEQIIEISLDQMPYDYGIVMVDSSLVFTPRLGPCMEDMKLMPVRCTLLQNECLHLVAASKVVNATNGTQRKEASYERDWFTEVDRIWKDCGVHIEPRQIREKSYKPTELILPVCLESFRQQFQHELSFTKLLILKSFTGNLAAMRRIDSIYVDSDNAADLPGTRAFLLDNNEHIELSETEASELGMHLSGSFNSLGDDMLALGTHLQELEETFEIQFRHPDNFSLTINELAALFDRIAFVETQTLNVYWKLRAALNEQITLPTT</sequence>
<evidence type="ECO:0000313" key="2">
    <source>
        <dbReference type="Proteomes" id="UP000053237"/>
    </source>
</evidence>